<proteinExistence type="predicted"/>
<sequence length="115" mass="13147">MKKSLFKFLLDTGASLNIFPLNLAQQLNFPIQKLNEPIIMKTITNKQPIDLYTRLNTKIAITENFMSLPTAMNQHKVQDKTKTNTLVIQHLSPAPKTDDITNIRIKQDVDIITEN</sequence>
<name>A0A834R403_SARSC</name>
<dbReference type="GO" id="GO:0004190">
    <property type="term" value="F:aspartic-type endopeptidase activity"/>
    <property type="evidence" value="ECO:0007669"/>
    <property type="project" value="InterPro"/>
</dbReference>
<reference evidence="1" key="2">
    <citation type="submission" date="2020-01" db="EMBL/GenBank/DDBJ databases">
        <authorList>
            <person name="Korhonen P.K.K."/>
            <person name="Guangxu M.G."/>
            <person name="Wang T.W."/>
            <person name="Stroehlein A.J.S."/>
            <person name="Young N.D."/>
            <person name="Ang C.-S.A."/>
            <person name="Fernando D.W.F."/>
            <person name="Lu H.L."/>
            <person name="Taylor S.T."/>
            <person name="Ehtesham M.E.M."/>
            <person name="Najaraj S.H.N."/>
            <person name="Harsha G.H.G."/>
            <person name="Madugundu A.M."/>
            <person name="Renuse S.R."/>
            <person name="Holt D.H."/>
            <person name="Pandey A.P."/>
            <person name="Papenfuss A.P."/>
            <person name="Gasser R.B.G."/>
            <person name="Fischer K.F."/>
        </authorList>
    </citation>
    <scope>NUCLEOTIDE SEQUENCE</scope>
    <source>
        <strain evidence="1">SSS_KF_BRIS2020</strain>
    </source>
</reference>
<dbReference type="SUPFAM" id="SSF50630">
    <property type="entry name" value="Acid proteases"/>
    <property type="match status" value="1"/>
</dbReference>
<protein>
    <submittedName>
        <fullName evidence="1 2">Uncharacterized protein</fullName>
    </submittedName>
</protein>
<dbReference type="PROSITE" id="PS00141">
    <property type="entry name" value="ASP_PROTEASE"/>
    <property type="match status" value="1"/>
</dbReference>
<dbReference type="Gene3D" id="2.40.70.10">
    <property type="entry name" value="Acid Proteases"/>
    <property type="match status" value="1"/>
</dbReference>
<dbReference type="Pfam" id="PF13650">
    <property type="entry name" value="Asp_protease_2"/>
    <property type="match status" value="1"/>
</dbReference>
<accession>A0A834R403</accession>
<evidence type="ECO:0000313" key="2">
    <source>
        <dbReference type="EnsemblMetazoa" id="KAF7488286.1"/>
    </source>
</evidence>
<dbReference type="InterPro" id="IPR001969">
    <property type="entry name" value="Aspartic_peptidase_AS"/>
</dbReference>
<reference evidence="2" key="3">
    <citation type="submission" date="2022-06" db="UniProtKB">
        <authorList>
            <consortium name="EnsemblMetazoa"/>
        </authorList>
    </citation>
    <scope>IDENTIFICATION</scope>
</reference>
<dbReference type="AlphaFoldDB" id="A0A834R403"/>
<dbReference type="EnsemblMetazoa" id="SSS_1968s_mrna">
    <property type="protein sequence ID" value="KAF7488286.1"/>
    <property type="gene ID" value="SSS_1968"/>
</dbReference>
<organism evidence="1">
    <name type="scientific">Sarcoptes scabiei</name>
    <name type="common">Itch mite</name>
    <name type="synonym">Acarus scabiei</name>
    <dbReference type="NCBI Taxonomy" id="52283"/>
    <lineage>
        <taxon>Eukaryota</taxon>
        <taxon>Metazoa</taxon>
        <taxon>Ecdysozoa</taxon>
        <taxon>Arthropoda</taxon>
        <taxon>Chelicerata</taxon>
        <taxon>Arachnida</taxon>
        <taxon>Acari</taxon>
        <taxon>Acariformes</taxon>
        <taxon>Sarcoptiformes</taxon>
        <taxon>Astigmata</taxon>
        <taxon>Psoroptidia</taxon>
        <taxon>Sarcoptoidea</taxon>
        <taxon>Sarcoptidae</taxon>
        <taxon>Sarcoptinae</taxon>
        <taxon>Sarcoptes</taxon>
    </lineage>
</organism>
<dbReference type="GO" id="GO:0006508">
    <property type="term" value="P:proteolysis"/>
    <property type="evidence" value="ECO:0007669"/>
    <property type="project" value="InterPro"/>
</dbReference>
<dbReference type="EMBL" id="WVUK01000066">
    <property type="protein sequence ID" value="KAF7488286.1"/>
    <property type="molecule type" value="Genomic_DNA"/>
</dbReference>
<evidence type="ECO:0000313" key="1">
    <source>
        <dbReference type="EMBL" id="KAF7488286.1"/>
    </source>
</evidence>
<keyword evidence="3" id="KW-1185">Reference proteome</keyword>
<dbReference type="Proteomes" id="UP000070412">
    <property type="component" value="Unassembled WGS sequence"/>
</dbReference>
<evidence type="ECO:0000313" key="3">
    <source>
        <dbReference type="Proteomes" id="UP000070412"/>
    </source>
</evidence>
<dbReference type="InterPro" id="IPR021109">
    <property type="entry name" value="Peptidase_aspartic_dom_sf"/>
</dbReference>
<reference evidence="3" key="1">
    <citation type="journal article" date="2020" name="PLoS Negl. Trop. Dis.">
        <title>High-quality nuclear genome for Sarcoptes scabiei-A critical resource for a neglected parasite.</title>
        <authorList>
            <person name="Korhonen P.K."/>
            <person name="Gasser R.B."/>
            <person name="Ma G."/>
            <person name="Wang T."/>
            <person name="Stroehlein A.J."/>
            <person name="Young N.D."/>
            <person name="Ang C.S."/>
            <person name="Fernando D.D."/>
            <person name="Lu H.C."/>
            <person name="Taylor S."/>
            <person name="Reynolds S.L."/>
            <person name="Mofiz E."/>
            <person name="Najaraj S.H."/>
            <person name="Gowda H."/>
            <person name="Madugundu A."/>
            <person name="Renuse S."/>
            <person name="Holt D."/>
            <person name="Pandey A."/>
            <person name="Papenfuss A.T."/>
            <person name="Fischer K."/>
        </authorList>
    </citation>
    <scope>NUCLEOTIDE SEQUENCE [LARGE SCALE GENOMIC DNA]</scope>
</reference>
<gene>
    <name evidence="1" type="ORF">SSS_1968</name>
</gene>